<feature type="compositionally biased region" description="Polar residues" evidence="2">
    <location>
        <begin position="562"/>
        <end position="578"/>
    </location>
</feature>
<dbReference type="RefSeq" id="XP_013095118.2">
    <property type="nucleotide sequence ID" value="XM_013239664.2"/>
</dbReference>
<evidence type="ECO:0000313" key="3">
    <source>
        <dbReference type="EnsemblMetazoa" id="BGLB027365-PA"/>
    </source>
</evidence>
<keyword evidence="1" id="KW-0175">Coiled coil</keyword>
<feature type="compositionally biased region" description="Low complexity" evidence="2">
    <location>
        <begin position="478"/>
        <end position="506"/>
    </location>
</feature>
<dbReference type="InterPro" id="IPR038926">
    <property type="entry name" value="CEP55"/>
</dbReference>
<dbReference type="PANTHER" id="PTHR31838:SF1">
    <property type="entry name" value="CENTROSOMAL PROTEIN OF 55 KDA"/>
    <property type="match status" value="1"/>
</dbReference>
<dbReference type="OrthoDB" id="6066489at2759"/>
<evidence type="ECO:0000313" key="4">
    <source>
        <dbReference type="Proteomes" id="UP000076420"/>
    </source>
</evidence>
<dbReference type="Gene3D" id="1.20.5.990">
    <property type="entry name" value="Nemo cc2-lz domain - 1d5 darpin complex"/>
    <property type="match status" value="1"/>
</dbReference>
<evidence type="ECO:0000256" key="1">
    <source>
        <dbReference type="SAM" id="Coils"/>
    </source>
</evidence>
<dbReference type="GO" id="GO:0000281">
    <property type="term" value="P:mitotic cytokinesis"/>
    <property type="evidence" value="ECO:0007669"/>
    <property type="project" value="InterPro"/>
</dbReference>
<reference evidence="3" key="1">
    <citation type="submission" date="2020-05" db="UniProtKB">
        <authorList>
            <consortium name="EnsemblMetazoa"/>
        </authorList>
    </citation>
    <scope>IDENTIFICATION</scope>
    <source>
        <strain evidence="3">BB02</strain>
    </source>
</reference>
<name>A0A2C9L613_BIOGL</name>
<feature type="coiled-coil region" evidence="1">
    <location>
        <begin position="271"/>
        <end position="361"/>
    </location>
</feature>
<feature type="coiled-coil region" evidence="1">
    <location>
        <begin position="121"/>
        <end position="200"/>
    </location>
</feature>
<dbReference type="PANTHER" id="PTHR31838">
    <property type="entry name" value="CENTROSOMAL PROTEIN OF 55 KDA"/>
    <property type="match status" value="1"/>
</dbReference>
<dbReference type="EnsemblMetazoa" id="BGLB027365-RA">
    <property type="protein sequence ID" value="BGLB027365-PA"/>
    <property type="gene ID" value="BGLB027365"/>
</dbReference>
<protein>
    <submittedName>
        <fullName evidence="3">Uncharacterized protein</fullName>
    </submittedName>
</protein>
<feature type="compositionally biased region" description="Low complexity" evidence="2">
    <location>
        <begin position="537"/>
        <end position="561"/>
    </location>
</feature>
<dbReference type="Proteomes" id="UP000076420">
    <property type="component" value="Unassembled WGS sequence"/>
</dbReference>
<dbReference type="KEGG" id="bgt:106078679"/>
<dbReference type="GO" id="GO:0051896">
    <property type="term" value="P:regulation of phosphatidylinositol 3-kinase/protein kinase B signal transduction"/>
    <property type="evidence" value="ECO:0007669"/>
    <property type="project" value="InterPro"/>
</dbReference>
<dbReference type="VEuPathDB" id="VectorBase:BGLB027365"/>
<feature type="region of interest" description="Disordered" evidence="2">
    <location>
        <begin position="533"/>
        <end position="583"/>
    </location>
</feature>
<sequence length="607" mass="69176">MLCKMSALANETYASYDSKSNTILIADGDNQYRQRFQNMKLVVKELQDQLALYKNRCSGVDTVALMLKESKLEVLKLTRQCKALETAVANLQNRLSINGLPSSLNIEETERFVPGASKQTLDNLARENARLRSQLKSGDSQTGKKPEEILSNRDVDVLEYENKELKTKMDQLENIKVAIVKQYEEEISKISNEKKELEVQLTRYLHSHQTADASSPHRADVLDAECQTLDFHPNSIEEFRKSLKMFSSQCMKLDSDLENMLDSNFVIKSNLAASEKSSRISEENYADLEQRLKQVILMNQRWQAHNDSQEQQVHLLGARIAELEEINQELEKKIEMDRLQFEALQLENMRFKEDIDHLSRETLKRQQQQFDPSLVEILKQQIQVCTEDFNTERKDREQAVNRSKILQDENNRLNQEIVLLKQNIELLRASKHPLELNRSVTQAPLYQGQNMRFRARGDYVTQKLPQHLFPSNSYTGTSPAPSMSPVTSPVPMSLSSSNLSGDRSSSYALSSHENPFRAGPVFPVQRGHIARSEADYSSLPRSSRSSTPDSQLPSSTSQPSDNSNISMPMISRKSTGSKSKGDFLACPKCNQEYPEHELVAHIDKCKD</sequence>
<feature type="region of interest" description="Disordered" evidence="2">
    <location>
        <begin position="470"/>
        <end position="521"/>
    </location>
</feature>
<feature type="coiled-coil region" evidence="1">
    <location>
        <begin position="396"/>
        <end position="430"/>
    </location>
</feature>
<accession>A0A2C9L613</accession>
<feature type="coiled-coil region" evidence="1">
    <location>
        <begin position="36"/>
        <end position="94"/>
    </location>
</feature>
<dbReference type="AlphaFoldDB" id="A0A2C9L613"/>
<proteinExistence type="predicted"/>
<organism evidence="3 4">
    <name type="scientific">Biomphalaria glabrata</name>
    <name type="common">Bloodfluke planorb</name>
    <name type="synonym">Freshwater snail</name>
    <dbReference type="NCBI Taxonomy" id="6526"/>
    <lineage>
        <taxon>Eukaryota</taxon>
        <taxon>Metazoa</taxon>
        <taxon>Spiralia</taxon>
        <taxon>Lophotrochozoa</taxon>
        <taxon>Mollusca</taxon>
        <taxon>Gastropoda</taxon>
        <taxon>Heterobranchia</taxon>
        <taxon>Euthyneura</taxon>
        <taxon>Panpulmonata</taxon>
        <taxon>Hygrophila</taxon>
        <taxon>Lymnaeoidea</taxon>
        <taxon>Planorbidae</taxon>
        <taxon>Biomphalaria</taxon>
    </lineage>
</organism>
<gene>
    <name evidence="3" type="primary">106078679</name>
</gene>
<evidence type="ECO:0000256" key="2">
    <source>
        <dbReference type="SAM" id="MobiDB-lite"/>
    </source>
</evidence>
<dbReference type="VEuPathDB" id="VectorBase:BGLAX_046744"/>